<keyword evidence="3" id="KW-1185">Reference proteome</keyword>
<evidence type="ECO:0000256" key="1">
    <source>
        <dbReference type="SAM" id="MobiDB-lite"/>
    </source>
</evidence>
<comment type="caution">
    <text evidence="2">The sequence shown here is derived from an EMBL/GenBank/DDBJ whole genome shotgun (WGS) entry which is preliminary data.</text>
</comment>
<evidence type="ECO:0000313" key="2">
    <source>
        <dbReference type="EMBL" id="ROR32544.1"/>
    </source>
</evidence>
<protein>
    <submittedName>
        <fullName evidence="2">Uncharacterized protein</fullName>
    </submittedName>
</protein>
<organism evidence="2 3">
    <name type="scientific">Inmirania thermothiophila</name>
    <dbReference type="NCBI Taxonomy" id="1750597"/>
    <lineage>
        <taxon>Bacteria</taxon>
        <taxon>Pseudomonadati</taxon>
        <taxon>Pseudomonadota</taxon>
        <taxon>Gammaproteobacteria</taxon>
        <taxon>Chromatiales</taxon>
        <taxon>Ectothiorhodospiraceae</taxon>
        <taxon>Inmirania</taxon>
    </lineage>
</organism>
<accession>A0A3N1Y132</accession>
<proteinExistence type="predicted"/>
<dbReference type="EMBL" id="RJVI01000002">
    <property type="protein sequence ID" value="ROR32544.1"/>
    <property type="molecule type" value="Genomic_DNA"/>
</dbReference>
<name>A0A3N1Y132_9GAMM</name>
<dbReference type="RefSeq" id="WP_170165085.1">
    <property type="nucleotide sequence ID" value="NZ_RJVI01000002.1"/>
</dbReference>
<feature type="compositionally biased region" description="Basic and acidic residues" evidence="1">
    <location>
        <begin position="1"/>
        <end position="34"/>
    </location>
</feature>
<reference evidence="2 3" key="1">
    <citation type="submission" date="2018-11" db="EMBL/GenBank/DDBJ databases">
        <title>Genomic Encyclopedia of Type Strains, Phase IV (KMG-IV): sequencing the most valuable type-strain genomes for metagenomic binning, comparative biology and taxonomic classification.</title>
        <authorList>
            <person name="Goeker M."/>
        </authorList>
    </citation>
    <scope>NUCLEOTIDE SEQUENCE [LARGE SCALE GENOMIC DNA]</scope>
    <source>
        <strain evidence="2 3">DSM 100275</strain>
    </source>
</reference>
<dbReference type="Proteomes" id="UP000276634">
    <property type="component" value="Unassembled WGS sequence"/>
</dbReference>
<dbReference type="AlphaFoldDB" id="A0A3N1Y132"/>
<gene>
    <name evidence="2" type="ORF">EDC57_1746</name>
</gene>
<sequence length="55" mass="6865">MEEKGGYQGPERRRYQRRENPDRRAMVRYEPDKTPRRRLADRRRAASVWDGRERF</sequence>
<evidence type="ECO:0000313" key="3">
    <source>
        <dbReference type="Proteomes" id="UP000276634"/>
    </source>
</evidence>
<feature type="region of interest" description="Disordered" evidence="1">
    <location>
        <begin position="1"/>
        <end position="55"/>
    </location>
</feature>